<name>A0A6S6QFE2_9HYPH</name>
<evidence type="ECO:0000256" key="3">
    <source>
        <dbReference type="ARBA" id="ARBA00022763"/>
    </source>
</evidence>
<keyword evidence="6" id="KW-0238">DNA-binding</keyword>
<keyword evidence="4 8" id="KW-0378">Hydrolase</keyword>
<evidence type="ECO:0000256" key="7">
    <source>
        <dbReference type="ARBA" id="ARBA00023239"/>
    </source>
</evidence>
<reference evidence="9 10" key="1">
    <citation type="submission" date="2020-08" db="EMBL/GenBank/DDBJ databases">
        <title>Genome sequence of Rhizobiales bacterium strain IZ6.</title>
        <authorList>
            <person name="Nakai R."/>
            <person name="Naganuma T."/>
        </authorList>
    </citation>
    <scope>NUCLEOTIDE SEQUENCE [LARGE SCALE GENOMIC DNA]</scope>
    <source>
        <strain evidence="9 10">IZ6</strain>
    </source>
</reference>
<keyword evidence="10" id="KW-1185">Reference proteome</keyword>
<proteinExistence type="inferred from homology"/>
<evidence type="ECO:0000313" key="10">
    <source>
        <dbReference type="Proteomes" id="UP000515317"/>
    </source>
</evidence>
<accession>A0A6S6QFE2</accession>
<evidence type="ECO:0000313" key="9">
    <source>
        <dbReference type="EMBL" id="BCJ89803.1"/>
    </source>
</evidence>
<dbReference type="Pfam" id="PF02586">
    <property type="entry name" value="SRAP"/>
    <property type="match status" value="1"/>
</dbReference>
<dbReference type="KEGG" id="tso:IZ6_05380"/>
<keyword evidence="3" id="KW-0227">DNA damage</keyword>
<evidence type="ECO:0000256" key="8">
    <source>
        <dbReference type="RuleBase" id="RU364100"/>
    </source>
</evidence>
<keyword evidence="5" id="KW-0190">Covalent protein-DNA linkage</keyword>
<dbReference type="InterPro" id="IPR003738">
    <property type="entry name" value="SRAP"/>
</dbReference>
<dbReference type="PANTHER" id="PTHR13604">
    <property type="entry name" value="DC12-RELATED"/>
    <property type="match status" value="1"/>
</dbReference>
<keyword evidence="2 8" id="KW-0645">Protease</keyword>
<dbReference type="RefSeq" id="WP_222876486.1">
    <property type="nucleotide sequence ID" value="NZ_AP023361.1"/>
</dbReference>
<evidence type="ECO:0000256" key="4">
    <source>
        <dbReference type="ARBA" id="ARBA00022801"/>
    </source>
</evidence>
<dbReference type="AlphaFoldDB" id="A0A6S6QFE2"/>
<dbReference type="Proteomes" id="UP000515317">
    <property type="component" value="Chromosome"/>
</dbReference>
<dbReference type="GO" id="GO:0008233">
    <property type="term" value="F:peptidase activity"/>
    <property type="evidence" value="ECO:0007669"/>
    <property type="project" value="UniProtKB-KW"/>
</dbReference>
<evidence type="ECO:0000256" key="6">
    <source>
        <dbReference type="ARBA" id="ARBA00023125"/>
    </source>
</evidence>
<evidence type="ECO:0000256" key="1">
    <source>
        <dbReference type="ARBA" id="ARBA00008136"/>
    </source>
</evidence>
<dbReference type="GO" id="GO:0006508">
    <property type="term" value="P:proteolysis"/>
    <property type="evidence" value="ECO:0007669"/>
    <property type="project" value="UniProtKB-KW"/>
</dbReference>
<protein>
    <recommendedName>
        <fullName evidence="8">Abasic site processing protein</fullName>
        <ecNumber evidence="8">3.4.-.-</ecNumber>
    </recommendedName>
</protein>
<dbReference type="GO" id="GO:0106300">
    <property type="term" value="P:protein-DNA covalent cross-linking repair"/>
    <property type="evidence" value="ECO:0007669"/>
    <property type="project" value="InterPro"/>
</dbReference>
<dbReference type="PANTHER" id="PTHR13604:SF0">
    <property type="entry name" value="ABASIC SITE PROCESSING PROTEIN HMCES"/>
    <property type="match status" value="1"/>
</dbReference>
<organism evidence="9 10">
    <name type="scientific">Terrihabitans soli</name>
    <dbReference type="NCBI Taxonomy" id="708113"/>
    <lineage>
        <taxon>Bacteria</taxon>
        <taxon>Pseudomonadati</taxon>
        <taxon>Pseudomonadota</taxon>
        <taxon>Alphaproteobacteria</taxon>
        <taxon>Hyphomicrobiales</taxon>
        <taxon>Terrihabitans</taxon>
    </lineage>
</organism>
<keyword evidence="7" id="KW-0456">Lyase</keyword>
<dbReference type="SUPFAM" id="SSF143081">
    <property type="entry name" value="BB1717-like"/>
    <property type="match status" value="1"/>
</dbReference>
<dbReference type="EC" id="3.4.-.-" evidence="8"/>
<dbReference type="GO" id="GO:0016829">
    <property type="term" value="F:lyase activity"/>
    <property type="evidence" value="ECO:0007669"/>
    <property type="project" value="UniProtKB-KW"/>
</dbReference>
<gene>
    <name evidence="9" type="ORF">IZ6_05380</name>
</gene>
<dbReference type="GO" id="GO:0003697">
    <property type="term" value="F:single-stranded DNA binding"/>
    <property type="evidence" value="ECO:0007669"/>
    <property type="project" value="InterPro"/>
</dbReference>
<comment type="similarity">
    <text evidence="1 8">Belongs to the SOS response-associated peptidase family.</text>
</comment>
<evidence type="ECO:0000256" key="5">
    <source>
        <dbReference type="ARBA" id="ARBA00023124"/>
    </source>
</evidence>
<dbReference type="Gene3D" id="3.90.1680.10">
    <property type="entry name" value="SOS response associated peptidase-like"/>
    <property type="match status" value="1"/>
</dbReference>
<sequence>MPGRLAQGFEPEELLRLFNARAGDLEGAGPRWNSAPTHRLMAVRKDPQSGENALDLLRWGLVPHFAKDMKGGASLINARSETVSSTAPFRDAWAKKRRCLIPLKGYYEWRGEKGAKQPLAIALASKEPMALAGLWENWKDKESGLWLRTFTLLTCEPNSAIAEFHHRMPVIVLAEHQTGWLAGEDAAGLLKPIASKLLDIRPVGTAVNKVGNEGEELWNRISQSTSIFGRETI</sequence>
<dbReference type="InterPro" id="IPR036590">
    <property type="entry name" value="SRAP-like"/>
</dbReference>
<evidence type="ECO:0000256" key="2">
    <source>
        <dbReference type="ARBA" id="ARBA00022670"/>
    </source>
</evidence>
<dbReference type="EMBL" id="AP023361">
    <property type="protein sequence ID" value="BCJ89803.1"/>
    <property type="molecule type" value="Genomic_DNA"/>
</dbReference>